<dbReference type="InterPro" id="IPR015422">
    <property type="entry name" value="PyrdxlP-dep_Trfase_small"/>
</dbReference>
<evidence type="ECO:0000256" key="2">
    <source>
        <dbReference type="ARBA" id="ARBA00022576"/>
    </source>
</evidence>
<gene>
    <name evidence="6" type="ORF">FCN74_04725</name>
</gene>
<keyword evidence="7" id="KW-1185">Reference proteome</keyword>
<evidence type="ECO:0000313" key="7">
    <source>
        <dbReference type="Proteomes" id="UP000306552"/>
    </source>
</evidence>
<feature type="domain" description="Aminotransferase class I/classII large" evidence="5">
    <location>
        <begin position="32"/>
        <end position="379"/>
    </location>
</feature>
<organism evidence="6 7">
    <name type="scientific">Mesohalobacter halotolerans</name>
    <dbReference type="NCBI Taxonomy" id="1883405"/>
    <lineage>
        <taxon>Bacteria</taxon>
        <taxon>Pseudomonadati</taxon>
        <taxon>Bacteroidota</taxon>
        <taxon>Flavobacteriia</taxon>
        <taxon>Flavobacteriales</taxon>
        <taxon>Flavobacteriaceae</taxon>
        <taxon>Mesohalobacter</taxon>
    </lineage>
</organism>
<evidence type="ECO:0000256" key="4">
    <source>
        <dbReference type="RuleBase" id="RU000481"/>
    </source>
</evidence>
<accession>A0A4U5TQ77</accession>
<evidence type="ECO:0000256" key="1">
    <source>
        <dbReference type="ARBA" id="ARBA00001933"/>
    </source>
</evidence>
<dbReference type="Gene3D" id="3.90.1150.10">
    <property type="entry name" value="Aspartate Aminotransferase, domain 1"/>
    <property type="match status" value="1"/>
</dbReference>
<comment type="cofactor">
    <cofactor evidence="1 4">
        <name>pyridoxal 5'-phosphate</name>
        <dbReference type="ChEBI" id="CHEBI:597326"/>
    </cofactor>
</comment>
<dbReference type="CDD" id="cd00609">
    <property type="entry name" value="AAT_like"/>
    <property type="match status" value="1"/>
</dbReference>
<evidence type="ECO:0000256" key="3">
    <source>
        <dbReference type="ARBA" id="ARBA00022679"/>
    </source>
</evidence>
<keyword evidence="3 4" id="KW-0808">Transferase</keyword>
<dbReference type="InterPro" id="IPR015421">
    <property type="entry name" value="PyrdxlP-dep_Trfase_major"/>
</dbReference>
<dbReference type="EMBL" id="SWMU01000002">
    <property type="protein sequence ID" value="TKS56350.1"/>
    <property type="molecule type" value="Genomic_DNA"/>
</dbReference>
<evidence type="ECO:0000259" key="5">
    <source>
        <dbReference type="Pfam" id="PF00155"/>
    </source>
</evidence>
<proteinExistence type="inferred from homology"/>
<dbReference type="PANTHER" id="PTHR42832:SF3">
    <property type="entry name" value="L-GLUTAMINE--4-(METHYLSULFANYL)-2-OXOBUTANOATE AMINOTRANSFERASE"/>
    <property type="match status" value="1"/>
</dbReference>
<dbReference type="GO" id="GO:0030170">
    <property type="term" value="F:pyridoxal phosphate binding"/>
    <property type="evidence" value="ECO:0007669"/>
    <property type="project" value="InterPro"/>
</dbReference>
<dbReference type="InterPro" id="IPR050881">
    <property type="entry name" value="LL-DAP_aminotransferase"/>
</dbReference>
<dbReference type="PROSITE" id="PS00105">
    <property type="entry name" value="AA_TRANSFER_CLASS_1"/>
    <property type="match status" value="1"/>
</dbReference>
<dbReference type="Pfam" id="PF00155">
    <property type="entry name" value="Aminotran_1_2"/>
    <property type="match status" value="1"/>
</dbReference>
<keyword evidence="2 4" id="KW-0032">Aminotransferase</keyword>
<dbReference type="PANTHER" id="PTHR42832">
    <property type="entry name" value="AMINO ACID AMINOTRANSFERASE"/>
    <property type="match status" value="1"/>
</dbReference>
<reference evidence="6 7" key="1">
    <citation type="submission" date="2019-04" db="EMBL/GenBank/DDBJ databases">
        <title>Psychroflexus halotolerans sp. nov., isolated from a marine solar saltern.</title>
        <authorList>
            <person name="Feng X."/>
        </authorList>
    </citation>
    <scope>NUCLEOTIDE SEQUENCE [LARGE SCALE GENOMIC DNA]</scope>
    <source>
        <strain evidence="6 7">WDS2C27</strain>
    </source>
</reference>
<dbReference type="InterPro" id="IPR004838">
    <property type="entry name" value="NHTrfase_class1_PyrdxlP-BS"/>
</dbReference>
<dbReference type="OrthoDB" id="9802328at2"/>
<dbReference type="Gene3D" id="3.40.640.10">
    <property type="entry name" value="Type I PLP-dependent aspartate aminotransferase-like (Major domain)"/>
    <property type="match status" value="1"/>
</dbReference>
<comment type="caution">
    <text evidence="6">The sequence shown here is derived from an EMBL/GenBank/DDBJ whole genome shotgun (WGS) entry which is preliminary data.</text>
</comment>
<dbReference type="GO" id="GO:0008483">
    <property type="term" value="F:transaminase activity"/>
    <property type="evidence" value="ECO:0007669"/>
    <property type="project" value="UniProtKB-KW"/>
</dbReference>
<protein>
    <recommendedName>
        <fullName evidence="4">Aminotransferase</fullName>
        <ecNumber evidence="4">2.6.1.-</ecNumber>
    </recommendedName>
</protein>
<dbReference type="InterPro" id="IPR004839">
    <property type="entry name" value="Aminotransferase_I/II_large"/>
</dbReference>
<name>A0A4U5TQ77_9FLAO</name>
<dbReference type="AlphaFoldDB" id="A0A4U5TQ77"/>
<dbReference type="Proteomes" id="UP000306552">
    <property type="component" value="Unassembled WGS sequence"/>
</dbReference>
<dbReference type="SUPFAM" id="SSF53383">
    <property type="entry name" value="PLP-dependent transferases"/>
    <property type="match status" value="1"/>
</dbReference>
<dbReference type="InterPro" id="IPR015424">
    <property type="entry name" value="PyrdxlP-dep_Trfase"/>
</dbReference>
<comment type="similarity">
    <text evidence="4">Belongs to the class-I pyridoxal-phosphate-dependent aminotransferase family.</text>
</comment>
<dbReference type="RefSeq" id="WP_138931452.1">
    <property type="nucleotide sequence ID" value="NZ_SWMU01000002.1"/>
</dbReference>
<dbReference type="EC" id="2.6.1.-" evidence="4"/>
<evidence type="ECO:0000313" key="6">
    <source>
        <dbReference type="EMBL" id="TKS56350.1"/>
    </source>
</evidence>
<sequence>MITSADRLAQTKEYYFSKKLKEVKRLIDDGKPIINLGVGSPDINPPESVVETMIKATSHHKAHQYQPYAGIPSLREAIKSFYEQTYQIKLSAVQQILTLIGSKEGIMHISMAFLNPGDEVLVPNPGYPTYAAVSNLVQAKTLLYNLNEAQNWQPDLDELSKLISPKTKLMWVNYPHMPTGAKADNETIDKLVKFAKVHNILLVNDNPYSLILNDNPFSILKHQWPNAHVLELNSLSKTFNLSGWRVGMLCGHQNLLQQVVKVKSNMDSGMFYPIQKGGEKALKLPSEWYEKLNYTYKKRRELVWQICDQLQLTYQKNTSGLFVWAKIQSQHSAKDLSDKLLHNYDMFVTPGDVFGSRGQGYLRFSLCVNQDELRTCIERTKHFKA</sequence>